<accession>A0A4U6U909</accession>
<evidence type="ECO:0000313" key="1">
    <source>
        <dbReference type="EMBL" id="TKW10824.1"/>
    </source>
</evidence>
<gene>
    <name evidence="1" type="ORF">SEVIR_6G193050v2</name>
</gene>
<dbReference type="AlphaFoldDB" id="A0A4U6U909"/>
<dbReference type="EMBL" id="CM016557">
    <property type="protein sequence ID" value="TKW10824.1"/>
    <property type="molecule type" value="Genomic_DNA"/>
</dbReference>
<keyword evidence="2" id="KW-1185">Reference proteome</keyword>
<dbReference type="Proteomes" id="UP000298652">
    <property type="component" value="Chromosome 6"/>
</dbReference>
<dbReference type="Gramene" id="TKW10824">
    <property type="protein sequence ID" value="TKW10824"/>
    <property type="gene ID" value="SEVIR_6G193050v2"/>
</dbReference>
<proteinExistence type="predicted"/>
<sequence>MVFSNQKARSTLILLKNLMAIYIQNKMTLITQPPLLCILISTDTPSSKTSEILARSSLEKMYNIL</sequence>
<organism evidence="1 2">
    <name type="scientific">Setaria viridis</name>
    <name type="common">Green bristlegrass</name>
    <name type="synonym">Setaria italica subsp. viridis</name>
    <dbReference type="NCBI Taxonomy" id="4556"/>
    <lineage>
        <taxon>Eukaryota</taxon>
        <taxon>Viridiplantae</taxon>
        <taxon>Streptophyta</taxon>
        <taxon>Embryophyta</taxon>
        <taxon>Tracheophyta</taxon>
        <taxon>Spermatophyta</taxon>
        <taxon>Magnoliopsida</taxon>
        <taxon>Liliopsida</taxon>
        <taxon>Poales</taxon>
        <taxon>Poaceae</taxon>
        <taxon>PACMAD clade</taxon>
        <taxon>Panicoideae</taxon>
        <taxon>Panicodae</taxon>
        <taxon>Paniceae</taxon>
        <taxon>Cenchrinae</taxon>
        <taxon>Setaria</taxon>
    </lineage>
</organism>
<reference evidence="1" key="1">
    <citation type="submission" date="2019-03" db="EMBL/GenBank/DDBJ databases">
        <title>WGS assembly of Setaria viridis.</title>
        <authorList>
            <person name="Huang P."/>
            <person name="Jenkins J."/>
            <person name="Grimwood J."/>
            <person name="Barry K."/>
            <person name="Healey A."/>
            <person name="Mamidi S."/>
            <person name="Sreedasyam A."/>
            <person name="Shu S."/>
            <person name="Feldman M."/>
            <person name="Wu J."/>
            <person name="Yu Y."/>
            <person name="Chen C."/>
            <person name="Johnson J."/>
            <person name="Rokhsar D."/>
            <person name="Baxter I."/>
            <person name="Schmutz J."/>
            <person name="Brutnell T."/>
            <person name="Kellogg E."/>
        </authorList>
    </citation>
    <scope>NUCLEOTIDE SEQUENCE [LARGE SCALE GENOMIC DNA]</scope>
</reference>
<name>A0A4U6U909_SETVI</name>
<evidence type="ECO:0000313" key="2">
    <source>
        <dbReference type="Proteomes" id="UP000298652"/>
    </source>
</evidence>
<protein>
    <submittedName>
        <fullName evidence="1">Uncharacterized protein</fullName>
    </submittedName>
</protein>